<organism evidence="4 5">
    <name type="scientific">Streptomyces nanshensis</name>
    <dbReference type="NCBI Taxonomy" id="518642"/>
    <lineage>
        <taxon>Bacteria</taxon>
        <taxon>Bacillati</taxon>
        <taxon>Actinomycetota</taxon>
        <taxon>Actinomycetes</taxon>
        <taxon>Kitasatosporales</taxon>
        <taxon>Streptomycetaceae</taxon>
        <taxon>Streptomyces</taxon>
    </lineage>
</organism>
<feature type="domain" description="Ketoreductase" evidence="3">
    <location>
        <begin position="23"/>
        <end position="203"/>
    </location>
</feature>
<evidence type="ECO:0000259" key="3">
    <source>
        <dbReference type="SMART" id="SM00822"/>
    </source>
</evidence>
<name>A0A1E7LC36_9ACTN</name>
<reference evidence="4 5" key="1">
    <citation type="journal article" date="2016" name="Front. Microbiol.">
        <title>Comparative Genomics Analysis of Streptomyces Species Reveals Their Adaptation to the Marine Environment and Their Diversity at the Genomic Level.</title>
        <authorList>
            <person name="Tian X."/>
            <person name="Zhang Z."/>
            <person name="Yang T."/>
            <person name="Chen M."/>
            <person name="Li J."/>
            <person name="Chen F."/>
            <person name="Yang J."/>
            <person name="Li W."/>
            <person name="Zhang B."/>
            <person name="Zhang Z."/>
            <person name="Wu J."/>
            <person name="Zhang C."/>
            <person name="Long L."/>
            <person name="Xiao J."/>
        </authorList>
    </citation>
    <scope>NUCLEOTIDE SEQUENCE [LARGE SCALE GENOMIC DNA]</scope>
    <source>
        <strain evidence="4 5">SCSIO 10429</strain>
    </source>
</reference>
<comment type="caution">
    <text evidence="4">The sequence shown here is derived from an EMBL/GenBank/DDBJ whole genome shotgun (WGS) entry which is preliminary data.</text>
</comment>
<dbReference type="InterPro" id="IPR057326">
    <property type="entry name" value="KR_dom"/>
</dbReference>
<dbReference type="FunFam" id="3.40.50.720:FF:000084">
    <property type="entry name" value="Short-chain dehydrogenase reductase"/>
    <property type="match status" value="1"/>
</dbReference>
<evidence type="ECO:0000313" key="4">
    <source>
        <dbReference type="EMBL" id="OEV13710.1"/>
    </source>
</evidence>
<dbReference type="Pfam" id="PF13561">
    <property type="entry name" value="adh_short_C2"/>
    <property type="match status" value="1"/>
</dbReference>
<dbReference type="SUPFAM" id="SSF51735">
    <property type="entry name" value="NAD(P)-binding Rossmann-fold domains"/>
    <property type="match status" value="1"/>
</dbReference>
<dbReference type="PATRIC" id="fig|518642.10.peg.6702"/>
<dbReference type="AlphaFoldDB" id="A0A1E7LC36"/>
<evidence type="ECO:0000313" key="5">
    <source>
        <dbReference type="Proteomes" id="UP000176005"/>
    </source>
</evidence>
<accession>A0A1E7LC36</accession>
<evidence type="ECO:0000256" key="2">
    <source>
        <dbReference type="ARBA" id="ARBA00023002"/>
    </source>
</evidence>
<sequence length="258" mass="27740">MKRIKRQIEERAHAGLGLGLQGKKVLVTGGTRGIGREISLALASCGADLIVCHRQAGEHVERLNRDLKSTDGTHHVIQADLSEAEEVERLAQECTERFGSLDAVVHNAGAISHVPFAELPLEEWRRIVDTNLTAPFLITQKVLPLLSEGSSVIFVGSKVATVGVPKRAHYTASKAGLIGLTRTLVKEFGPEGIRFNIVAPGPTATEAEVPEEVIARYSRMIPLGRLGRADEVARAVLFLASDQSSFVNGQTLDVDGGI</sequence>
<protein>
    <submittedName>
        <fullName evidence="4">Short-chain dehydrogenase</fullName>
    </submittedName>
</protein>
<dbReference type="PANTHER" id="PTHR43639:SF1">
    <property type="entry name" value="SHORT-CHAIN DEHYDROGENASE_REDUCTASE FAMILY PROTEIN"/>
    <property type="match status" value="1"/>
</dbReference>
<gene>
    <name evidence="4" type="ORF">AN218_02370</name>
</gene>
<dbReference type="PRINTS" id="PR00080">
    <property type="entry name" value="SDRFAMILY"/>
</dbReference>
<evidence type="ECO:0000256" key="1">
    <source>
        <dbReference type="ARBA" id="ARBA00006484"/>
    </source>
</evidence>
<keyword evidence="2" id="KW-0560">Oxidoreductase</keyword>
<dbReference type="Gene3D" id="3.40.50.720">
    <property type="entry name" value="NAD(P)-binding Rossmann-like Domain"/>
    <property type="match status" value="1"/>
</dbReference>
<dbReference type="PANTHER" id="PTHR43639">
    <property type="entry name" value="OXIDOREDUCTASE, SHORT-CHAIN DEHYDROGENASE/REDUCTASE FAMILY (AFU_ORTHOLOGUE AFUA_5G02870)"/>
    <property type="match status" value="1"/>
</dbReference>
<dbReference type="InterPro" id="IPR036291">
    <property type="entry name" value="NAD(P)-bd_dom_sf"/>
</dbReference>
<proteinExistence type="inferred from homology"/>
<keyword evidence="5" id="KW-1185">Reference proteome</keyword>
<dbReference type="EMBL" id="LJGW01000044">
    <property type="protein sequence ID" value="OEV13710.1"/>
    <property type="molecule type" value="Genomic_DNA"/>
</dbReference>
<dbReference type="Proteomes" id="UP000176005">
    <property type="component" value="Unassembled WGS sequence"/>
</dbReference>
<dbReference type="SMART" id="SM00822">
    <property type="entry name" value="PKS_KR"/>
    <property type="match status" value="1"/>
</dbReference>
<dbReference type="PRINTS" id="PR00081">
    <property type="entry name" value="GDHRDH"/>
</dbReference>
<dbReference type="GO" id="GO:0016491">
    <property type="term" value="F:oxidoreductase activity"/>
    <property type="evidence" value="ECO:0007669"/>
    <property type="project" value="UniProtKB-KW"/>
</dbReference>
<comment type="similarity">
    <text evidence="1">Belongs to the short-chain dehydrogenases/reductases (SDR) family.</text>
</comment>
<dbReference type="InterPro" id="IPR002347">
    <property type="entry name" value="SDR_fam"/>
</dbReference>